<feature type="active site" description="Proton donor" evidence="4">
    <location>
        <position position="69"/>
    </location>
</feature>
<dbReference type="Gene3D" id="2.150.10.10">
    <property type="entry name" value="Serralysin-like metalloprotease, C-terminal"/>
    <property type="match status" value="1"/>
</dbReference>
<comment type="caution">
    <text evidence="6">The sequence shown here is derived from an EMBL/GenBank/DDBJ whole genome shotgun (WGS) entry which is preliminary data.</text>
</comment>
<dbReference type="Gene3D" id="2.60.120.380">
    <property type="match status" value="1"/>
</dbReference>
<dbReference type="Gene3D" id="3.20.20.80">
    <property type="entry name" value="Glycosidases"/>
    <property type="match status" value="1"/>
</dbReference>
<gene>
    <name evidence="6" type="ORF">Q5H94_19830</name>
</gene>
<dbReference type="InterPro" id="IPR007280">
    <property type="entry name" value="Peptidase_C_arc/bac"/>
</dbReference>
<evidence type="ECO:0000256" key="4">
    <source>
        <dbReference type="PROSITE-ProRule" id="PRU01100"/>
    </source>
</evidence>
<evidence type="ECO:0000256" key="2">
    <source>
        <dbReference type="ARBA" id="ARBA00022801"/>
    </source>
</evidence>
<reference evidence="6" key="1">
    <citation type="submission" date="2023-07" db="EMBL/GenBank/DDBJ databases">
        <authorList>
            <person name="Kim M.K."/>
        </authorList>
    </citation>
    <scope>NUCLEOTIDE SEQUENCE</scope>
    <source>
        <strain evidence="6">CA1-15</strain>
    </source>
</reference>
<dbReference type="InterPro" id="IPR018511">
    <property type="entry name" value="Hemolysin-typ_Ca-bd_CS"/>
</dbReference>
<evidence type="ECO:0000256" key="3">
    <source>
        <dbReference type="ARBA" id="ARBA00023295"/>
    </source>
</evidence>
<dbReference type="InterPro" id="IPR028994">
    <property type="entry name" value="Integrin_alpha_N"/>
</dbReference>
<dbReference type="Gene3D" id="2.130.10.130">
    <property type="entry name" value="Integrin alpha, N-terminal"/>
    <property type="match status" value="1"/>
</dbReference>
<dbReference type="PANTHER" id="PTHR46580">
    <property type="entry name" value="SENSOR KINASE-RELATED"/>
    <property type="match status" value="1"/>
</dbReference>
<keyword evidence="7" id="KW-1185">Reference proteome</keyword>
<feature type="domain" description="GH26" evidence="5">
    <location>
        <begin position="1"/>
        <end position="244"/>
    </location>
</feature>
<dbReference type="PROSITE" id="PS51764">
    <property type="entry name" value="GH26"/>
    <property type="match status" value="1"/>
</dbReference>
<dbReference type="Pfam" id="PF04151">
    <property type="entry name" value="PPC"/>
    <property type="match status" value="1"/>
</dbReference>
<proteinExistence type="inferred from homology"/>
<dbReference type="SUPFAM" id="SSF51120">
    <property type="entry name" value="beta-Roll"/>
    <property type="match status" value="2"/>
</dbReference>
<dbReference type="InterPro" id="IPR001343">
    <property type="entry name" value="Hemolysn_Ca-bd"/>
</dbReference>
<evidence type="ECO:0000256" key="1">
    <source>
        <dbReference type="ARBA" id="ARBA00022729"/>
    </source>
</evidence>
<dbReference type="Pfam" id="PF13517">
    <property type="entry name" value="FG-GAP_3"/>
    <property type="match status" value="2"/>
</dbReference>
<dbReference type="Proteomes" id="UP001176468">
    <property type="component" value="Unassembled WGS sequence"/>
</dbReference>
<keyword evidence="3 4" id="KW-0326">Glycosidase</keyword>
<keyword evidence="1" id="KW-0732">Signal</keyword>
<evidence type="ECO:0000259" key="5">
    <source>
        <dbReference type="PROSITE" id="PS51764"/>
    </source>
</evidence>
<protein>
    <submittedName>
        <fullName evidence="6">FG-GAP-like repeat-containing protein</fullName>
    </submittedName>
</protein>
<feature type="active site" description="Nucleophile" evidence="4">
    <location>
        <position position="180"/>
    </location>
</feature>
<dbReference type="RefSeq" id="WP_304562989.1">
    <property type="nucleotide sequence ID" value="NZ_JAUQSZ010000018.1"/>
</dbReference>
<organism evidence="6 7">
    <name type="scientific">Sphingomonas immobilis</name>
    <dbReference type="NCBI Taxonomy" id="3063997"/>
    <lineage>
        <taxon>Bacteria</taxon>
        <taxon>Pseudomonadati</taxon>
        <taxon>Pseudomonadota</taxon>
        <taxon>Alphaproteobacteria</taxon>
        <taxon>Sphingomonadales</taxon>
        <taxon>Sphingomonadaceae</taxon>
        <taxon>Sphingomonas</taxon>
    </lineage>
</organism>
<dbReference type="InterPro" id="IPR011049">
    <property type="entry name" value="Serralysin-like_metalloprot_C"/>
</dbReference>
<name>A0ABT9A418_9SPHN</name>
<comment type="similarity">
    <text evidence="4">Belongs to the glycosyl hydrolase 26 family.</text>
</comment>
<dbReference type="PRINTS" id="PR00313">
    <property type="entry name" value="CABNDNGRPT"/>
</dbReference>
<dbReference type="PROSITE" id="PS00330">
    <property type="entry name" value="HEMOLYSIN_CALCIUM"/>
    <property type="match status" value="1"/>
</dbReference>
<feature type="non-terminal residue" evidence="6">
    <location>
        <position position="876"/>
    </location>
</feature>
<dbReference type="Pfam" id="PF02156">
    <property type="entry name" value="Glyco_hydro_26"/>
    <property type="match status" value="1"/>
</dbReference>
<dbReference type="Gene3D" id="2.40.128.340">
    <property type="match status" value="1"/>
</dbReference>
<evidence type="ECO:0000313" key="7">
    <source>
        <dbReference type="Proteomes" id="UP001176468"/>
    </source>
</evidence>
<sequence length="876" mass="91329">MSSIGWQIGNMKSVAATSALRWTIPMFANGGTLQDAAAGKYNSYYVQAAQKLVAAYGTGSDIIVRVGEEFNASWMPWSATSDPASYAAAYRQFVDAFRSVSGNFKFEWNVNVGGTMDPATAYPGDKYVDYIGMDFYWDSKQSWSIKDPVQAFNYYKNTKYGLQWLETFAAAHGKQSAYSEWGVNSENASAFVTLVKQWFDSHDVAYELYWDVNSAFAGQLDNGQYGATGDTFKALFGAAALNVSSAVDAVLSAKALTLTLSGAANALGTGNDLANTLTGNAGDNVLDGKGGNDILIGGAGNDTLTGGAGNDTFVFARGSGKDVITDFGANGDKDAIDISEYLTAGLKPTLTNVGDDVRIGFASGETILVKGAQAEGLVATATGYAPGLSFINQSGGDQASHAFQLWGQAADVVGKAGDKDYFTIDLAKGADTRITLNGLGSGQGTLADGRISIYDAAGNLVASDDNSGSGNDALVRFTVPATGTYYVVVEAADGGTGTYKLNATNYNVVADTGTHVLTGTAGNDVLIGGRFDDTFTGGSGVDVFKVGLGAGHDTITDFGAGGEADILDIAAYLDAGYKPTLTNTGNDLQISFATGDTITLKGISNDNLKVTTDGYTFTASVPSQSSAVTGKVAADQGKVGIPTSAMPYDFNGDGRADVLMRNANGDVSMLLSNGTSLAASTYLRNVTSDFSIIGSGDFNGDGKADILWRQQSGQISDWLSTGTGFAENPASIRSLSTDWKVAGIADFNGDGRDDILWRNANGQVIDWLSNGTGFSDNSAFSRQIGNDWQIVGTGDFNGDGKADIIWRNSGGTVATWMSNGTAFTDNSVMRPMGTSWSVAGTGDFNGDGKTDILWRNADGAVTTWLSAGMSFVDGGV</sequence>
<dbReference type="PANTHER" id="PTHR46580:SF2">
    <property type="entry name" value="MAM DOMAIN-CONTAINING PROTEIN"/>
    <property type="match status" value="1"/>
</dbReference>
<dbReference type="SUPFAM" id="SSF69318">
    <property type="entry name" value="Integrin alpha N-terminal domain"/>
    <property type="match status" value="1"/>
</dbReference>
<dbReference type="InterPro" id="IPR017853">
    <property type="entry name" value="GH"/>
</dbReference>
<dbReference type="InterPro" id="IPR013517">
    <property type="entry name" value="FG-GAP"/>
</dbReference>
<keyword evidence="2 4" id="KW-0378">Hydrolase</keyword>
<dbReference type="InterPro" id="IPR022790">
    <property type="entry name" value="GH26_dom"/>
</dbReference>
<dbReference type="Pfam" id="PF00353">
    <property type="entry name" value="HemolysinCabind"/>
    <property type="match status" value="2"/>
</dbReference>
<dbReference type="EMBL" id="JAUQSZ010000018">
    <property type="protein sequence ID" value="MDO7844591.1"/>
    <property type="molecule type" value="Genomic_DNA"/>
</dbReference>
<evidence type="ECO:0000313" key="6">
    <source>
        <dbReference type="EMBL" id="MDO7844591.1"/>
    </source>
</evidence>
<accession>A0ABT9A418</accession>
<dbReference type="SUPFAM" id="SSF51445">
    <property type="entry name" value="(Trans)glycosidases"/>
    <property type="match status" value="1"/>
</dbReference>